<evidence type="ECO:0008006" key="4">
    <source>
        <dbReference type="Google" id="ProtNLM"/>
    </source>
</evidence>
<keyword evidence="3" id="KW-1185">Reference proteome</keyword>
<feature type="chain" id="PRO_5046381224" description="Secreted protein" evidence="1">
    <location>
        <begin position="20"/>
        <end position="71"/>
    </location>
</feature>
<dbReference type="Proteomes" id="UP001234178">
    <property type="component" value="Unassembled WGS sequence"/>
</dbReference>
<proteinExistence type="predicted"/>
<feature type="signal peptide" evidence="1">
    <location>
        <begin position="1"/>
        <end position="19"/>
    </location>
</feature>
<evidence type="ECO:0000313" key="2">
    <source>
        <dbReference type="EMBL" id="KAK4029262.1"/>
    </source>
</evidence>
<dbReference type="EMBL" id="JAOYFB010000039">
    <property type="protein sequence ID" value="KAK4029262.1"/>
    <property type="molecule type" value="Genomic_DNA"/>
</dbReference>
<organism evidence="2 3">
    <name type="scientific">Daphnia magna</name>
    <dbReference type="NCBI Taxonomy" id="35525"/>
    <lineage>
        <taxon>Eukaryota</taxon>
        <taxon>Metazoa</taxon>
        <taxon>Ecdysozoa</taxon>
        <taxon>Arthropoda</taxon>
        <taxon>Crustacea</taxon>
        <taxon>Branchiopoda</taxon>
        <taxon>Diplostraca</taxon>
        <taxon>Cladocera</taxon>
        <taxon>Anomopoda</taxon>
        <taxon>Daphniidae</taxon>
        <taxon>Daphnia</taxon>
    </lineage>
</organism>
<comment type="caution">
    <text evidence="2">The sequence shown here is derived from an EMBL/GenBank/DDBJ whole genome shotgun (WGS) entry which is preliminary data.</text>
</comment>
<accession>A0ABR0AVV2</accession>
<reference evidence="2 3" key="1">
    <citation type="journal article" date="2023" name="Nucleic Acids Res.">
        <title>The hologenome of Daphnia magna reveals possible DNA methylation and microbiome-mediated evolution of the host genome.</title>
        <authorList>
            <person name="Chaturvedi A."/>
            <person name="Li X."/>
            <person name="Dhandapani V."/>
            <person name="Marshall H."/>
            <person name="Kissane S."/>
            <person name="Cuenca-Cambronero M."/>
            <person name="Asole G."/>
            <person name="Calvet F."/>
            <person name="Ruiz-Romero M."/>
            <person name="Marangio P."/>
            <person name="Guigo R."/>
            <person name="Rago D."/>
            <person name="Mirbahai L."/>
            <person name="Eastwood N."/>
            <person name="Colbourne J.K."/>
            <person name="Zhou J."/>
            <person name="Mallon E."/>
            <person name="Orsini L."/>
        </authorList>
    </citation>
    <scope>NUCLEOTIDE SEQUENCE [LARGE SCALE GENOMIC DNA]</scope>
    <source>
        <strain evidence="2">LRV0_1</strain>
    </source>
</reference>
<sequence length="71" mass="8172">MKDFVHLFVLVFLSIRCWNKLLHGAGASIWDLICHLLVDMGKHRLDPPFYSHTYHWNSGMVAVVAGHSLIR</sequence>
<gene>
    <name evidence="2" type="ORF">OUZ56_022269</name>
</gene>
<keyword evidence="1" id="KW-0732">Signal</keyword>
<protein>
    <recommendedName>
        <fullName evidence="4">Secreted protein</fullName>
    </recommendedName>
</protein>
<evidence type="ECO:0000256" key="1">
    <source>
        <dbReference type="SAM" id="SignalP"/>
    </source>
</evidence>
<name>A0ABR0AVV2_9CRUS</name>
<evidence type="ECO:0000313" key="3">
    <source>
        <dbReference type="Proteomes" id="UP001234178"/>
    </source>
</evidence>